<dbReference type="Proteomes" id="UP001443914">
    <property type="component" value="Unassembled WGS sequence"/>
</dbReference>
<feature type="compositionally biased region" description="Polar residues" evidence="1">
    <location>
        <begin position="73"/>
        <end position="84"/>
    </location>
</feature>
<comment type="caution">
    <text evidence="3">The sequence shown here is derived from an EMBL/GenBank/DDBJ whole genome shotgun (WGS) entry which is preliminary data.</text>
</comment>
<dbReference type="EMBL" id="JBDFQZ010000010">
    <property type="protein sequence ID" value="KAK9682274.1"/>
    <property type="molecule type" value="Genomic_DNA"/>
</dbReference>
<gene>
    <name evidence="3" type="ORF">RND81_10G062200</name>
</gene>
<keyword evidence="2" id="KW-1133">Transmembrane helix</keyword>
<dbReference type="AlphaFoldDB" id="A0AAW1HYN4"/>
<evidence type="ECO:0000256" key="1">
    <source>
        <dbReference type="SAM" id="MobiDB-lite"/>
    </source>
</evidence>
<name>A0AAW1HYN4_SAPOF</name>
<feature type="region of interest" description="Disordered" evidence="1">
    <location>
        <begin position="73"/>
        <end position="110"/>
    </location>
</feature>
<organism evidence="3 4">
    <name type="scientific">Saponaria officinalis</name>
    <name type="common">Common soapwort</name>
    <name type="synonym">Lychnis saponaria</name>
    <dbReference type="NCBI Taxonomy" id="3572"/>
    <lineage>
        <taxon>Eukaryota</taxon>
        <taxon>Viridiplantae</taxon>
        <taxon>Streptophyta</taxon>
        <taxon>Embryophyta</taxon>
        <taxon>Tracheophyta</taxon>
        <taxon>Spermatophyta</taxon>
        <taxon>Magnoliopsida</taxon>
        <taxon>eudicotyledons</taxon>
        <taxon>Gunneridae</taxon>
        <taxon>Pentapetalae</taxon>
        <taxon>Caryophyllales</taxon>
        <taxon>Caryophyllaceae</taxon>
        <taxon>Caryophylleae</taxon>
        <taxon>Saponaria</taxon>
    </lineage>
</organism>
<evidence type="ECO:0000313" key="4">
    <source>
        <dbReference type="Proteomes" id="UP001443914"/>
    </source>
</evidence>
<evidence type="ECO:0000256" key="2">
    <source>
        <dbReference type="SAM" id="Phobius"/>
    </source>
</evidence>
<evidence type="ECO:0000313" key="3">
    <source>
        <dbReference type="EMBL" id="KAK9682275.1"/>
    </source>
</evidence>
<feature type="transmembrane region" description="Helical" evidence="2">
    <location>
        <begin position="225"/>
        <end position="249"/>
    </location>
</feature>
<proteinExistence type="predicted"/>
<feature type="transmembrane region" description="Helical" evidence="2">
    <location>
        <begin position="185"/>
        <end position="210"/>
    </location>
</feature>
<keyword evidence="4" id="KW-1185">Reference proteome</keyword>
<dbReference type="EMBL" id="JBDFQZ010000010">
    <property type="protein sequence ID" value="KAK9682275.1"/>
    <property type="molecule type" value="Genomic_DNA"/>
</dbReference>
<protein>
    <submittedName>
        <fullName evidence="3">Uncharacterized protein</fullName>
    </submittedName>
</protein>
<sequence>MVLVTHQLQSSYATVPFETLSPSKGVRSKHNGIQFQMVSRIDRSISTHAYTLRSVCRCVCEVKGKRFRISSFKGNIQNDGGDSSNKSKRSKNPVKISTAPQIKDETLSESTTAHDLSVSYASESDKTISGSKVIRRLFEKWLNILHTGAANETGNDVVEGPPQVDPPREQKTTITNGRREILKVVLCYFLGLDATFTIPLIIFVPLYLAINVVYGTEVSRELTPLWVIGPLIVALYVKLVRGIVALYVFSFKQTIKIIKNLPTYYSIAYEYIVEGRLKEEIRARLLQPMVNLRNADYKELSMTKLKVLQEWLMEKYLDYVESIWPYYCRMIRFLKSANLI</sequence>
<dbReference type="PANTHER" id="PTHR48223">
    <property type="entry name" value="DEFECTIVE 2759, PUTATIVE ISOFORM 1-RELATED"/>
    <property type="match status" value="1"/>
</dbReference>
<accession>A0AAW1HYN4</accession>
<dbReference type="PANTHER" id="PTHR48223:SF1">
    <property type="entry name" value="ABC TRANSMEMBRANE TYPE-1 DOMAIN-CONTAINING PROTEIN"/>
    <property type="match status" value="1"/>
</dbReference>
<keyword evidence="2" id="KW-0812">Transmembrane</keyword>
<reference evidence="3 4" key="1">
    <citation type="submission" date="2024-03" db="EMBL/GenBank/DDBJ databases">
        <title>WGS assembly of Saponaria officinalis var. Norfolk2.</title>
        <authorList>
            <person name="Jenkins J."/>
            <person name="Shu S."/>
            <person name="Grimwood J."/>
            <person name="Barry K."/>
            <person name="Goodstein D."/>
            <person name="Schmutz J."/>
            <person name="Leebens-Mack J."/>
            <person name="Osbourn A."/>
        </authorList>
    </citation>
    <scope>NUCLEOTIDE SEQUENCE [LARGE SCALE GENOMIC DNA]</scope>
    <source>
        <strain evidence="4">cv. Norfolk2</strain>
        <strain evidence="3">JIC</strain>
        <tissue evidence="3">Leaf</tissue>
    </source>
</reference>
<keyword evidence="2" id="KW-0472">Membrane</keyword>